<reference evidence="9" key="1">
    <citation type="journal article" date="2023" name="Insect Mol. Biol.">
        <title>Genome sequencing provides insights into the evolution of gene families encoding plant cell wall-degrading enzymes in longhorned beetles.</title>
        <authorList>
            <person name="Shin N.R."/>
            <person name="Okamura Y."/>
            <person name="Kirsch R."/>
            <person name="Pauchet Y."/>
        </authorList>
    </citation>
    <scope>NUCLEOTIDE SEQUENCE</scope>
    <source>
        <strain evidence="9">AMC_N1</strain>
    </source>
</reference>
<accession>A0AAV8X887</accession>
<keyword evidence="5 8" id="KW-0472">Membrane</keyword>
<feature type="transmembrane region" description="Helical" evidence="8">
    <location>
        <begin position="269"/>
        <end position="290"/>
    </location>
</feature>
<protein>
    <submittedName>
        <fullName evidence="9">Uncharacterized protein</fullName>
    </submittedName>
</protein>
<evidence type="ECO:0000256" key="5">
    <source>
        <dbReference type="ARBA" id="ARBA00023136"/>
    </source>
</evidence>
<evidence type="ECO:0000256" key="6">
    <source>
        <dbReference type="ARBA" id="ARBA00023170"/>
    </source>
</evidence>
<feature type="transmembrane region" description="Helical" evidence="8">
    <location>
        <begin position="435"/>
        <end position="455"/>
    </location>
</feature>
<sequence>MSVITLLEMLVEAAGGYIINYDSLSDLNKTLKELRVSPGFSNQAEYLIVANIENDLVNISTYLWYYRIYKSVILLPTNNTVNLYELDLKGSKCGVDIKPIQINECYNGTFKYHLNLFSVDMKTIFYKCPLRIIWTETLPWVYSVNASEPGIYIELLNLFGEVSQFEIVYMPETDVYRQELGGQYSFETMMEDLDRDYADVFVGLVSAAPRAYLETILLFALCSCLFTLLAVTTIDKRRFGSLEKNCLTMVSINLNMGTYVMPRSFKLRWFLGSVLIYSLIISAIIQGRFYSSISSPIYENAITNLEQLIDSDIAIKFSGGLKIIFIKHVLYEYFDKTLQTIIECGFMEKFISAIKFKYSLQQYVNEESKIFQISMNHMEGPFLILIIGIILGWVAFSCELFLFLLAETFTIGRSLVLSCCGLLGILPGVLCPDFLRIVCLTIFVPIATAWCLCFTRTAEQHEHVREASVNKDRQSLSD</sequence>
<keyword evidence="6" id="KW-0675">Receptor</keyword>
<gene>
    <name evidence="9" type="ORF">NQ318_008501</name>
</gene>
<evidence type="ECO:0000256" key="7">
    <source>
        <dbReference type="ARBA" id="ARBA00023180"/>
    </source>
</evidence>
<evidence type="ECO:0000256" key="3">
    <source>
        <dbReference type="ARBA" id="ARBA00022692"/>
    </source>
</evidence>
<dbReference type="EMBL" id="JAPWTK010000998">
    <property type="protein sequence ID" value="KAJ8934703.1"/>
    <property type="molecule type" value="Genomic_DNA"/>
</dbReference>
<evidence type="ECO:0000313" key="9">
    <source>
        <dbReference type="EMBL" id="KAJ8934703.1"/>
    </source>
</evidence>
<feature type="transmembrane region" description="Helical" evidence="8">
    <location>
        <begin position="216"/>
        <end position="234"/>
    </location>
</feature>
<evidence type="ECO:0000256" key="2">
    <source>
        <dbReference type="ARBA" id="ARBA00022475"/>
    </source>
</evidence>
<dbReference type="AlphaFoldDB" id="A0AAV8X887"/>
<comment type="subcellular location">
    <subcellularLocation>
        <location evidence="1">Cell membrane</location>
        <topology evidence="1">Multi-pass membrane protein</topology>
    </subcellularLocation>
</comment>
<keyword evidence="2" id="KW-1003">Cell membrane</keyword>
<dbReference type="GO" id="GO:0005886">
    <property type="term" value="C:plasma membrane"/>
    <property type="evidence" value="ECO:0007669"/>
    <property type="project" value="UniProtKB-SubCell"/>
</dbReference>
<dbReference type="Proteomes" id="UP001162162">
    <property type="component" value="Unassembled WGS sequence"/>
</dbReference>
<feature type="transmembrane region" description="Helical" evidence="8">
    <location>
        <begin position="382"/>
        <end position="404"/>
    </location>
</feature>
<evidence type="ECO:0000256" key="1">
    <source>
        <dbReference type="ARBA" id="ARBA00004651"/>
    </source>
</evidence>
<keyword evidence="3 8" id="KW-0812">Transmembrane</keyword>
<dbReference type="PANTHER" id="PTHR42643:SF38">
    <property type="entry name" value="IONOTROPIC RECEPTOR 100A"/>
    <property type="match status" value="1"/>
</dbReference>
<keyword evidence="4 8" id="KW-1133">Transmembrane helix</keyword>
<comment type="caution">
    <text evidence="9">The sequence shown here is derived from an EMBL/GenBank/DDBJ whole genome shotgun (WGS) entry which is preliminary data.</text>
</comment>
<feature type="transmembrane region" description="Helical" evidence="8">
    <location>
        <begin position="411"/>
        <end position="429"/>
    </location>
</feature>
<evidence type="ECO:0000256" key="8">
    <source>
        <dbReference type="SAM" id="Phobius"/>
    </source>
</evidence>
<organism evidence="9 10">
    <name type="scientific">Aromia moschata</name>
    <dbReference type="NCBI Taxonomy" id="1265417"/>
    <lineage>
        <taxon>Eukaryota</taxon>
        <taxon>Metazoa</taxon>
        <taxon>Ecdysozoa</taxon>
        <taxon>Arthropoda</taxon>
        <taxon>Hexapoda</taxon>
        <taxon>Insecta</taxon>
        <taxon>Pterygota</taxon>
        <taxon>Neoptera</taxon>
        <taxon>Endopterygota</taxon>
        <taxon>Coleoptera</taxon>
        <taxon>Polyphaga</taxon>
        <taxon>Cucujiformia</taxon>
        <taxon>Chrysomeloidea</taxon>
        <taxon>Cerambycidae</taxon>
        <taxon>Cerambycinae</taxon>
        <taxon>Callichromatini</taxon>
        <taxon>Aromia</taxon>
    </lineage>
</organism>
<proteinExistence type="predicted"/>
<evidence type="ECO:0000256" key="4">
    <source>
        <dbReference type="ARBA" id="ARBA00022989"/>
    </source>
</evidence>
<keyword evidence="10" id="KW-1185">Reference proteome</keyword>
<dbReference type="PANTHER" id="PTHR42643">
    <property type="entry name" value="IONOTROPIC RECEPTOR 20A-RELATED"/>
    <property type="match status" value="1"/>
</dbReference>
<name>A0AAV8X887_9CUCU</name>
<evidence type="ECO:0000313" key="10">
    <source>
        <dbReference type="Proteomes" id="UP001162162"/>
    </source>
</evidence>
<keyword evidence="7" id="KW-0325">Glycoprotein</keyword>
<dbReference type="InterPro" id="IPR052192">
    <property type="entry name" value="Insect_Ionotropic_Sensory_Rcpt"/>
</dbReference>